<dbReference type="PANTHER" id="PTHR43031">
    <property type="entry name" value="FAD-DEPENDENT OXIDOREDUCTASE"/>
    <property type="match status" value="1"/>
</dbReference>
<evidence type="ECO:0000313" key="2">
    <source>
        <dbReference type="EMBL" id="CAB4597375.1"/>
    </source>
</evidence>
<dbReference type="Gene3D" id="3.40.250.10">
    <property type="entry name" value="Rhodanese-like domain"/>
    <property type="match status" value="1"/>
</dbReference>
<evidence type="ECO:0000259" key="1">
    <source>
        <dbReference type="PROSITE" id="PS50206"/>
    </source>
</evidence>
<dbReference type="EMBL" id="CAEZUO010000008">
    <property type="protein sequence ID" value="CAB4597375.1"/>
    <property type="molecule type" value="Genomic_DNA"/>
</dbReference>
<dbReference type="PANTHER" id="PTHR43031:SF1">
    <property type="entry name" value="PYRIDINE NUCLEOTIDE-DISULPHIDE OXIDOREDUCTASE"/>
    <property type="match status" value="1"/>
</dbReference>
<gene>
    <name evidence="2" type="ORF">UFOPK1827_00337</name>
</gene>
<dbReference type="SUPFAM" id="SSF52821">
    <property type="entry name" value="Rhodanese/Cell cycle control phosphatase"/>
    <property type="match status" value="1"/>
</dbReference>
<sequence length="108" mass="11182">MNSVPEIDLSALEELLAEGVVLIDVREDDEYTDGHVAGAIHIALATVPDRVDEIPSSGPVYVICALGGRSARAAEFLRAQGIDAINVAGGTNGWIDSGRPVVLGDSAV</sequence>
<feature type="domain" description="Rhodanese" evidence="1">
    <location>
        <begin position="16"/>
        <end position="103"/>
    </location>
</feature>
<name>A0A6J6GE69_9ZZZZ</name>
<dbReference type="CDD" id="cd00158">
    <property type="entry name" value="RHOD"/>
    <property type="match status" value="1"/>
</dbReference>
<protein>
    <submittedName>
        <fullName evidence="2">Unannotated protein</fullName>
    </submittedName>
</protein>
<dbReference type="SMART" id="SM00450">
    <property type="entry name" value="RHOD"/>
    <property type="match status" value="1"/>
</dbReference>
<organism evidence="2">
    <name type="scientific">freshwater metagenome</name>
    <dbReference type="NCBI Taxonomy" id="449393"/>
    <lineage>
        <taxon>unclassified sequences</taxon>
        <taxon>metagenomes</taxon>
        <taxon>ecological metagenomes</taxon>
    </lineage>
</organism>
<dbReference type="PROSITE" id="PS50206">
    <property type="entry name" value="RHODANESE_3"/>
    <property type="match status" value="1"/>
</dbReference>
<proteinExistence type="predicted"/>
<dbReference type="AlphaFoldDB" id="A0A6J6GE69"/>
<dbReference type="Pfam" id="PF00581">
    <property type="entry name" value="Rhodanese"/>
    <property type="match status" value="1"/>
</dbReference>
<dbReference type="InterPro" id="IPR050229">
    <property type="entry name" value="GlpE_sulfurtransferase"/>
</dbReference>
<dbReference type="InterPro" id="IPR036873">
    <property type="entry name" value="Rhodanese-like_dom_sf"/>
</dbReference>
<accession>A0A6J6GE69</accession>
<dbReference type="InterPro" id="IPR001763">
    <property type="entry name" value="Rhodanese-like_dom"/>
</dbReference>
<reference evidence="2" key="1">
    <citation type="submission" date="2020-05" db="EMBL/GenBank/DDBJ databases">
        <authorList>
            <person name="Chiriac C."/>
            <person name="Salcher M."/>
            <person name="Ghai R."/>
            <person name="Kavagutti S V."/>
        </authorList>
    </citation>
    <scope>NUCLEOTIDE SEQUENCE</scope>
</reference>